<keyword evidence="2" id="KW-1185">Reference proteome</keyword>
<sequence>MYVRKQKAQQKYKAGGENCWLNIKLCNPIKVESDFELCSFIKFA</sequence>
<gene>
    <name evidence="1" type="ORF">SAMN02745135_00605</name>
</gene>
<proteinExistence type="predicted"/>
<dbReference type="RefSeq" id="WP_278293912.1">
    <property type="nucleotide sequence ID" value="NZ_FQXO01000012.1"/>
</dbReference>
<evidence type="ECO:0000313" key="2">
    <source>
        <dbReference type="Proteomes" id="UP000183967"/>
    </source>
</evidence>
<dbReference type="AlphaFoldDB" id="A0A1M5SHV3"/>
<reference evidence="2" key="1">
    <citation type="submission" date="2016-11" db="EMBL/GenBank/DDBJ databases">
        <authorList>
            <person name="Varghese N."/>
            <person name="Submissions S."/>
        </authorList>
    </citation>
    <scope>NUCLEOTIDE SEQUENCE [LARGE SCALE GENOMIC DNA]</scope>
    <source>
        <strain evidence="2">DSM 13643</strain>
    </source>
</reference>
<protein>
    <submittedName>
        <fullName evidence="1">Uncharacterized protein</fullName>
    </submittedName>
</protein>
<accession>A0A1M5SHV3</accession>
<dbReference type="EMBL" id="FQXO01000012">
    <property type="protein sequence ID" value="SHH38172.1"/>
    <property type="molecule type" value="Genomic_DNA"/>
</dbReference>
<evidence type="ECO:0000313" key="1">
    <source>
        <dbReference type="EMBL" id="SHH38172.1"/>
    </source>
</evidence>
<name>A0A1M5SHV3_9FIRM</name>
<organism evidence="1 2">
    <name type="scientific">Caloranaerobacter azorensis DSM 13643</name>
    <dbReference type="NCBI Taxonomy" id="1121264"/>
    <lineage>
        <taxon>Bacteria</taxon>
        <taxon>Bacillati</taxon>
        <taxon>Bacillota</taxon>
        <taxon>Tissierellia</taxon>
        <taxon>Tissierellales</taxon>
        <taxon>Thermohalobacteraceae</taxon>
        <taxon>Caloranaerobacter</taxon>
    </lineage>
</organism>
<dbReference type="Proteomes" id="UP000183967">
    <property type="component" value="Unassembled WGS sequence"/>
</dbReference>